<dbReference type="CDD" id="cd00154">
    <property type="entry name" value="Rab"/>
    <property type="match status" value="1"/>
</dbReference>
<dbReference type="InterPro" id="IPR005225">
    <property type="entry name" value="Small_GTP-bd"/>
</dbReference>
<protein>
    <submittedName>
        <fullName evidence="3">SEC4</fullName>
    </submittedName>
</protein>
<reference evidence="3 4" key="1">
    <citation type="journal article" date="2023" name="BMC Biol.">
        <title>The compact genome of the sponge Oopsacas minuta (Hexactinellida) is lacking key metazoan core genes.</title>
        <authorList>
            <person name="Santini S."/>
            <person name="Schenkelaars Q."/>
            <person name="Jourda C."/>
            <person name="Duchesne M."/>
            <person name="Belahbib H."/>
            <person name="Rocher C."/>
            <person name="Selva M."/>
            <person name="Riesgo A."/>
            <person name="Vervoort M."/>
            <person name="Leys S.P."/>
            <person name="Kodjabachian L."/>
            <person name="Le Bivic A."/>
            <person name="Borchiellini C."/>
            <person name="Claverie J.M."/>
            <person name="Renard E."/>
        </authorList>
    </citation>
    <scope>NUCLEOTIDE SEQUENCE [LARGE SCALE GENOMIC DNA]</scope>
    <source>
        <strain evidence="3">SPO-2</strain>
    </source>
</reference>
<dbReference type="PROSITE" id="PS51419">
    <property type="entry name" value="RAB"/>
    <property type="match status" value="1"/>
</dbReference>
<gene>
    <name evidence="3" type="ORF">LOD99_13539</name>
</gene>
<keyword evidence="4" id="KW-1185">Reference proteome</keyword>
<keyword evidence="2" id="KW-0342">GTP-binding</keyword>
<dbReference type="NCBIfam" id="TIGR00231">
    <property type="entry name" value="small_GTP"/>
    <property type="match status" value="1"/>
</dbReference>
<proteinExistence type="predicted"/>
<sequence length="186" mass="21228">MALKENGNAFMEDIFKVLLVGDLSAGKTSLMLRFTEAKFNPKQSSTVGIDYKCKRLFIGDDNYKLQVWDTAGQERFRTLTNAYYRGANESVRQNAPVNAKVMIVGCKSDLEEDREVSRSNGEELSKAIEAQFYECSAQTGENCDEIFIEIMQEIKRNRTSTKDRQDPHYYQKIHEHGVKNSGCCQN</sequence>
<accession>A0AAV7KJV3</accession>
<dbReference type="PRINTS" id="PR00449">
    <property type="entry name" value="RASTRNSFRMNG"/>
</dbReference>
<dbReference type="SMART" id="SM00173">
    <property type="entry name" value="RAS"/>
    <property type="match status" value="1"/>
</dbReference>
<dbReference type="Proteomes" id="UP001165289">
    <property type="component" value="Unassembled WGS sequence"/>
</dbReference>
<evidence type="ECO:0000256" key="1">
    <source>
        <dbReference type="ARBA" id="ARBA00022741"/>
    </source>
</evidence>
<dbReference type="InterPro" id="IPR027417">
    <property type="entry name" value="P-loop_NTPase"/>
</dbReference>
<evidence type="ECO:0000313" key="4">
    <source>
        <dbReference type="Proteomes" id="UP001165289"/>
    </source>
</evidence>
<dbReference type="Pfam" id="PF00071">
    <property type="entry name" value="Ras"/>
    <property type="match status" value="2"/>
</dbReference>
<dbReference type="GO" id="GO:0005525">
    <property type="term" value="F:GTP binding"/>
    <property type="evidence" value="ECO:0007669"/>
    <property type="project" value="UniProtKB-KW"/>
</dbReference>
<dbReference type="FunFam" id="3.40.50.300:FF:001447">
    <property type="entry name" value="Ras-related protein Rab-1B"/>
    <property type="match status" value="1"/>
</dbReference>
<keyword evidence="1" id="KW-0547">Nucleotide-binding</keyword>
<dbReference type="InterPro" id="IPR050227">
    <property type="entry name" value="Rab"/>
</dbReference>
<evidence type="ECO:0000313" key="3">
    <source>
        <dbReference type="EMBL" id="KAI6661667.1"/>
    </source>
</evidence>
<dbReference type="Gene3D" id="3.40.50.300">
    <property type="entry name" value="P-loop containing nucleotide triphosphate hydrolases"/>
    <property type="match status" value="2"/>
</dbReference>
<dbReference type="PANTHER" id="PTHR47977">
    <property type="entry name" value="RAS-RELATED PROTEIN RAB"/>
    <property type="match status" value="1"/>
</dbReference>
<organism evidence="3 4">
    <name type="scientific">Oopsacas minuta</name>
    <dbReference type="NCBI Taxonomy" id="111878"/>
    <lineage>
        <taxon>Eukaryota</taxon>
        <taxon>Metazoa</taxon>
        <taxon>Porifera</taxon>
        <taxon>Hexactinellida</taxon>
        <taxon>Hexasterophora</taxon>
        <taxon>Lyssacinosida</taxon>
        <taxon>Leucopsacidae</taxon>
        <taxon>Oopsacas</taxon>
    </lineage>
</organism>
<dbReference type="EMBL" id="JAKMXF010000011">
    <property type="protein sequence ID" value="KAI6661667.1"/>
    <property type="molecule type" value="Genomic_DNA"/>
</dbReference>
<dbReference type="PROSITE" id="PS51421">
    <property type="entry name" value="RAS"/>
    <property type="match status" value="1"/>
</dbReference>
<dbReference type="SMART" id="SM00175">
    <property type="entry name" value="RAB"/>
    <property type="match status" value="1"/>
</dbReference>
<dbReference type="InterPro" id="IPR001806">
    <property type="entry name" value="Small_GTPase"/>
</dbReference>
<comment type="caution">
    <text evidence="3">The sequence shown here is derived from an EMBL/GenBank/DDBJ whole genome shotgun (WGS) entry which is preliminary data.</text>
</comment>
<dbReference type="GO" id="GO:0003924">
    <property type="term" value="F:GTPase activity"/>
    <property type="evidence" value="ECO:0007669"/>
    <property type="project" value="InterPro"/>
</dbReference>
<name>A0AAV7KJV3_9METZ</name>
<evidence type="ECO:0000256" key="2">
    <source>
        <dbReference type="ARBA" id="ARBA00023134"/>
    </source>
</evidence>
<dbReference type="SUPFAM" id="SSF52540">
    <property type="entry name" value="P-loop containing nucleoside triphosphate hydrolases"/>
    <property type="match status" value="1"/>
</dbReference>
<dbReference type="SMART" id="SM00174">
    <property type="entry name" value="RHO"/>
    <property type="match status" value="1"/>
</dbReference>
<dbReference type="AlphaFoldDB" id="A0AAV7KJV3"/>